<reference evidence="1 2" key="1">
    <citation type="journal article" date="2022" name="Hortic Res">
        <title>A haplotype resolved chromosomal level avocado genome allows analysis of novel avocado genes.</title>
        <authorList>
            <person name="Nath O."/>
            <person name="Fletcher S.J."/>
            <person name="Hayward A."/>
            <person name="Shaw L.M."/>
            <person name="Masouleh A.K."/>
            <person name="Furtado A."/>
            <person name="Henry R.J."/>
            <person name="Mitter N."/>
        </authorList>
    </citation>
    <scope>NUCLEOTIDE SEQUENCE [LARGE SCALE GENOMIC DNA]</scope>
    <source>
        <strain evidence="2">cv. Hass</strain>
    </source>
</reference>
<name>A0ACC2LKV1_PERAE</name>
<evidence type="ECO:0000313" key="2">
    <source>
        <dbReference type="Proteomes" id="UP001234297"/>
    </source>
</evidence>
<dbReference type="Proteomes" id="UP001234297">
    <property type="component" value="Chromosome 8"/>
</dbReference>
<protein>
    <submittedName>
        <fullName evidence="1">Uncharacterized protein</fullName>
    </submittedName>
</protein>
<evidence type="ECO:0000313" key="1">
    <source>
        <dbReference type="EMBL" id="KAJ8633737.1"/>
    </source>
</evidence>
<keyword evidence="2" id="KW-1185">Reference proteome</keyword>
<dbReference type="EMBL" id="CM056816">
    <property type="protein sequence ID" value="KAJ8633737.1"/>
    <property type="molecule type" value="Genomic_DNA"/>
</dbReference>
<accession>A0ACC2LKV1</accession>
<comment type="caution">
    <text evidence="1">The sequence shown here is derived from an EMBL/GenBank/DDBJ whole genome shotgun (WGS) entry which is preliminary data.</text>
</comment>
<organism evidence="1 2">
    <name type="scientific">Persea americana</name>
    <name type="common">Avocado</name>
    <dbReference type="NCBI Taxonomy" id="3435"/>
    <lineage>
        <taxon>Eukaryota</taxon>
        <taxon>Viridiplantae</taxon>
        <taxon>Streptophyta</taxon>
        <taxon>Embryophyta</taxon>
        <taxon>Tracheophyta</taxon>
        <taxon>Spermatophyta</taxon>
        <taxon>Magnoliopsida</taxon>
        <taxon>Magnoliidae</taxon>
        <taxon>Laurales</taxon>
        <taxon>Lauraceae</taxon>
        <taxon>Persea</taxon>
    </lineage>
</organism>
<sequence length="543" mass="60867">MEKVKSVGLQLDVSKHLQLESVHHQITASDMALVPNNEPVTVDPDSVFRGLAAAIPQPAPLRKIHDVGSFHINALTRYSTQEPSIQYREPHDDQDIVEAVYRWDERPYEVIFRTGFRPRDQQGTSLKDFYDLERHVNGGGAPAGCAPADSAFVSTTRSTSWRPGITADTILYRYEIFAPGGIDTVLTLPRSRHNYRNQQEIAFVGGISPQYIRSARSFAAVVSPPGSQHPIYVPFGDRIYRNGLFNPNPTSLNEGQTTQEFTERLRNVRCGRNMMINVVFTRPHQHRIEKRDTKVDTTTLLVKEEPYVDPICSVGHYIECAFNFSNSKEAYLFIADRCLHINYAPNDKIINGPMSIGYGFPYLRDTIFASGIDAAFTSSKENEAYIFRNNIYALIYFVDGGGRIIYGPAKITDSFYSLKGTIFEHGIDAAFASSRKKEAYIFKGDQCALINFAPHSTKDYIIQGPKKITDSFYSLKGTIFEDGFDAAFSSTTENEAYIFKGNTYAHINYAPGTTDDKIIVGPTPISDGFLSLKDIIPMYPRGL</sequence>
<gene>
    <name evidence="1" type="ORF">MRB53_027073</name>
</gene>
<proteinExistence type="predicted"/>